<protein>
    <recommendedName>
        <fullName evidence="2">Protein kinase domain-containing protein</fullName>
    </recommendedName>
</protein>
<dbReference type="AlphaFoldDB" id="A0A8J5LT38"/>
<evidence type="ECO:0000256" key="1">
    <source>
        <dbReference type="SAM" id="MobiDB-lite"/>
    </source>
</evidence>
<feature type="compositionally biased region" description="Polar residues" evidence="1">
    <location>
        <begin position="157"/>
        <end position="168"/>
    </location>
</feature>
<dbReference type="PANTHER" id="PTHR34059:SF1">
    <property type="entry name" value="EXPRESSED PROTEIN"/>
    <property type="match status" value="1"/>
</dbReference>
<accession>A0A8J5LT38</accession>
<dbReference type="Pfam" id="PF05553">
    <property type="entry name" value="DUF761"/>
    <property type="match status" value="1"/>
</dbReference>
<evidence type="ECO:0000313" key="3">
    <source>
        <dbReference type="EMBL" id="KAG6525179.1"/>
    </source>
</evidence>
<dbReference type="PROSITE" id="PS50011">
    <property type="entry name" value="PROTEIN_KINASE_DOM"/>
    <property type="match status" value="1"/>
</dbReference>
<feature type="compositionally biased region" description="Low complexity" evidence="1">
    <location>
        <begin position="213"/>
        <end position="253"/>
    </location>
</feature>
<comment type="caution">
    <text evidence="3">The sequence shown here is derived from an EMBL/GenBank/DDBJ whole genome shotgun (WGS) entry which is preliminary data.</text>
</comment>
<keyword evidence="4" id="KW-1185">Reference proteome</keyword>
<dbReference type="Gene3D" id="1.10.510.10">
    <property type="entry name" value="Transferase(Phosphotransferase) domain 1"/>
    <property type="match status" value="1"/>
</dbReference>
<feature type="region of interest" description="Disordered" evidence="1">
    <location>
        <begin position="130"/>
        <end position="169"/>
    </location>
</feature>
<evidence type="ECO:0000259" key="2">
    <source>
        <dbReference type="PROSITE" id="PS50011"/>
    </source>
</evidence>
<dbReference type="InterPro" id="IPR000719">
    <property type="entry name" value="Prot_kinase_dom"/>
</dbReference>
<name>A0A8J5LT38_ZINOF</name>
<sequence length="477" mass="52774">MAMRNKKFFNGIVKHFFRDRRYKGQSVIVLPPLSHWIFELASPSDSSILSGGCKWGGGGLGSYHSDEAKGVLIRDAGGGETLLAGLLLNPNGEEAYGDASTFDQPKTRGGRRSMWLLLNPRGEETAGAILVQNREDPGSRSRRQCVDRSEQKRRIKQQNQENDEQPTLANYGIEDHLFDSENESAVLPSPIPWISRSGSKGNKVEQVAGIKGSSIIPSTPASPTLPSPRHLSPSPSFSSDTSKPKIIYKSKASPPSPPPPPPDYLKHEHGNHATARRLKEELKNSSRRECRDATNDITSPRNEQADNCGEDVAEASGGATEETSNHEAGGGEANEVDKKADEFIARFREQIRLQRIESIKRSTKQRSNKKQQVVFLVPVVQRLLYLHESMHTTIIHRDIKASNILLDSQRTPNIVDFNIARMFSEDQTNIYTRIIDTNHYMGPEYAMHIVLDVLNFGCSSSSSSSATRTLPSPPSPT</sequence>
<reference evidence="3 4" key="1">
    <citation type="submission" date="2020-08" db="EMBL/GenBank/DDBJ databases">
        <title>Plant Genome Project.</title>
        <authorList>
            <person name="Zhang R.-G."/>
        </authorList>
    </citation>
    <scope>NUCLEOTIDE SEQUENCE [LARGE SCALE GENOMIC DNA]</scope>
    <source>
        <tissue evidence="3">Rhizome</tissue>
    </source>
</reference>
<dbReference type="EMBL" id="JACMSC010000004">
    <property type="protein sequence ID" value="KAG6525179.1"/>
    <property type="molecule type" value="Genomic_DNA"/>
</dbReference>
<feature type="compositionally biased region" description="Pro residues" evidence="1">
    <location>
        <begin position="254"/>
        <end position="263"/>
    </location>
</feature>
<dbReference type="GO" id="GO:0005524">
    <property type="term" value="F:ATP binding"/>
    <property type="evidence" value="ECO:0007669"/>
    <property type="project" value="InterPro"/>
</dbReference>
<dbReference type="InterPro" id="IPR011009">
    <property type="entry name" value="Kinase-like_dom_sf"/>
</dbReference>
<feature type="domain" description="Protein kinase" evidence="2">
    <location>
        <begin position="115"/>
        <end position="477"/>
    </location>
</feature>
<dbReference type="PANTHER" id="PTHR34059">
    <property type="entry name" value="EXPRESSED PROTEIN"/>
    <property type="match status" value="1"/>
</dbReference>
<dbReference type="InterPro" id="IPR008480">
    <property type="entry name" value="DUF761_pln"/>
</dbReference>
<dbReference type="SUPFAM" id="SSF56112">
    <property type="entry name" value="Protein kinase-like (PK-like)"/>
    <property type="match status" value="1"/>
</dbReference>
<dbReference type="InterPro" id="IPR008271">
    <property type="entry name" value="Ser/Thr_kinase_AS"/>
</dbReference>
<dbReference type="Proteomes" id="UP000734854">
    <property type="component" value="Unassembled WGS sequence"/>
</dbReference>
<feature type="region of interest" description="Disordered" evidence="1">
    <location>
        <begin position="210"/>
        <end position="334"/>
    </location>
</feature>
<dbReference type="Pfam" id="PF00069">
    <property type="entry name" value="Pkinase"/>
    <property type="match status" value="1"/>
</dbReference>
<organism evidence="3 4">
    <name type="scientific">Zingiber officinale</name>
    <name type="common">Ginger</name>
    <name type="synonym">Amomum zingiber</name>
    <dbReference type="NCBI Taxonomy" id="94328"/>
    <lineage>
        <taxon>Eukaryota</taxon>
        <taxon>Viridiplantae</taxon>
        <taxon>Streptophyta</taxon>
        <taxon>Embryophyta</taxon>
        <taxon>Tracheophyta</taxon>
        <taxon>Spermatophyta</taxon>
        <taxon>Magnoliopsida</taxon>
        <taxon>Liliopsida</taxon>
        <taxon>Zingiberales</taxon>
        <taxon>Zingiberaceae</taxon>
        <taxon>Zingiber</taxon>
    </lineage>
</organism>
<dbReference type="PROSITE" id="PS00108">
    <property type="entry name" value="PROTEIN_KINASE_ST"/>
    <property type="match status" value="1"/>
</dbReference>
<proteinExistence type="predicted"/>
<feature type="compositionally biased region" description="Basic and acidic residues" evidence="1">
    <location>
        <begin position="264"/>
        <end position="294"/>
    </location>
</feature>
<dbReference type="GO" id="GO:0004672">
    <property type="term" value="F:protein kinase activity"/>
    <property type="evidence" value="ECO:0007669"/>
    <property type="project" value="InterPro"/>
</dbReference>
<gene>
    <name evidence="3" type="ORF">ZIOFF_015131</name>
</gene>
<evidence type="ECO:0000313" key="4">
    <source>
        <dbReference type="Proteomes" id="UP000734854"/>
    </source>
</evidence>
<feature type="compositionally biased region" description="Basic and acidic residues" evidence="1">
    <location>
        <begin position="133"/>
        <end position="152"/>
    </location>
</feature>